<dbReference type="STRING" id="1798676.A3B90_01590"/>
<dbReference type="EMBL" id="MFPX01000014">
    <property type="protein sequence ID" value="OGH66608.1"/>
    <property type="molecule type" value="Genomic_DNA"/>
</dbReference>
<evidence type="ECO:0000259" key="1">
    <source>
        <dbReference type="Pfam" id="PF01368"/>
    </source>
</evidence>
<feature type="domain" description="DDH" evidence="1">
    <location>
        <begin position="19"/>
        <end position="160"/>
    </location>
</feature>
<dbReference type="InterPro" id="IPR001667">
    <property type="entry name" value="DDH_dom"/>
</dbReference>
<evidence type="ECO:0000313" key="4">
    <source>
        <dbReference type="Proteomes" id="UP000178742"/>
    </source>
</evidence>
<reference evidence="3 4" key="1">
    <citation type="journal article" date="2016" name="Nat. Commun.">
        <title>Thousands of microbial genomes shed light on interconnected biogeochemical processes in an aquifer system.</title>
        <authorList>
            <person name="Anantharaman K."/>
            <person name="Brown C.T."/>
            <person name="Hug L.A."/>
            <person name="Sharon I."/>
            <person name="Castelle C.J."/>
            <person name="Probst A.J."/>
            <person name="Thomas B.C."/>
            <person name="Singh A."/>
            <person name="Wilkins M.J."/>
            <person name="Karaoz U."/>
            <person name="Brodie E.L."/>
            <person name="Williams K.H."/>
            <person name="Hubbard S.S."/>
            <person name="Banfield J.F."/>
        </authorList>
    </citation>
    <scope>NUCLEOTIDE SEQUENCE [LARGE SCALE GENOMIC DNA]</scope>
</reference>
<proteinExistence type="predicted"/>
<organism evidence="3 4">
    <name type="scientific">Candidatus Magasanikbacteria bacterium RIFCSPHIGHO2_02_FULL_41_13</name>
    <dbReference type="NCBI Taxonomy" id="1798676"/>
    <lineage>
        <taxon>Bacteria</taxon>
        <taxon>Candidatus Magasanikiibacteriota</taxon>
    </lineage>
</organism>
<evidence type="ECO:0000259" key="2">
    <source>
        <dbReference type="Pfam" id="PF02272"/>
    </source>
</evidence>
<dbReference type="Pfam" id="PF02272">
    <property type="entry name" value="DHHA1"/>
    <property type="match status" value="1"/>
</dbReference>
<dbReference type="InterPro" id="IPR038763">
    <property type="entry name" value="DHH_sf"/>
</dbReference>
<comment type="caution">
    <text evidence="3">The sequence shown here is derived from an EMBL/GenBank/DDBJ whole genome shotgun (WGS) entry which is preliminary data.</text>
</comment>
<evidence type="ECO:0000313" key="3">
    <source>
        <dbReference type="EMBL" id="OGH66608.1"/>
    </source>
</evidence>
<dbReference type="SUPFAM" id="SSF64182">
    <property type="entry name" value="DHH phosphoesterases"/>
    <property type="match status" value="1"/>
</dbReference>
<protein>
    <recommendedName>
        <fullName evidence="5">DDH domain-containing protein</fullName>
    </recommendedName>
</protein>
<feature type="domain" description="DHHA1" evidence="2">
    <location>
        <begin position="237"/>
        <end position="321"/>
    </location>
</feature>
<dbReference type="InterPro" id="IPR051319">
    <property type="entry name" value="Oligoribo/pAp-PDE_c-di-AMP_PDE"/>
</dbReference>
<dbReference type="Proteomes" id="UP000178742">
    <property type="component" value="Unassembled WGS sequence"/>
</dbReference>
<dbReference type="InterPro" id="IPR003156">
    <property type="entry name" value="DHHA1_dom"/>
</dbReference>
<sequence>MNNHSAKQIYEAIQKASSILLIPHQNPDGDALGSSTAFGVWLGNIEKDFTIFCKTIHTPRFSYLPLEKFTTDPKTWEKKFDVVIVFDSGDLRYAGVSEEIARVRDQITLVNIDHHATNEFFGDLNFVDIKASSTSEMVQRFFSINHITLQKEIATGLLTGFITDTDNFTNGATSTFALSAVSQLLRSGGRMSPIQNRVYKNISIPALKVWGKMLNRLSKNEALDIVSTYITREDIAEAGIQDSDIEGLANFMNMIDEGKAKMILKELEDGKWKGSFRTTRDDVDVSAWAAKMNGGGHKKAAGFKVDGTIDEALTKIFSIINE</sequence>
<accession>A0A1F6M4X9</accession>
<dbReference type="Gene3D" id="3.90.1640.10">
    <property type="entry name" value="inorganic pyrophosphatase (n-terminal core)"/>
    <property type="match status" value="1"/>
</dbReference>
<dbReference type="GO" id="GO:0003676">
    <property type="term" value="F:nucleic acid binding"/>
    <property type="evidence" value="ECO:0007669"/>
    <property type="project" value="InterPro"/>
</dbReference>
<dbReference type="Pfam" id="PF01368">
    <property type="entry name" value="DHH"/>
    <property type="match status" value="1"/>
</dbReference>
<dbReference type="AlphaFoldDB" id="A0A1F6M4X9"/>
<name>A0A1F6M4X9_9BACT</name>
<dbReference type="PANTHER" id="PTHR47618">
    <property type="entry name" value="BIFUNCTIONAL OLIGORIBONUCLEASE AND PAP PHOSPHATASE NRNA"/>
    <property type="match status" value="1"/>
</dbReference>
<dbReference type="Gene3D" id="3.10.310.30">
    <property type="match status" value="1"/>
</dbReference>
<dbReference type="PANTHER" id="PTHR47618:SF1">
    <property type="entry name" value="BIFUNCTIONAL OLIGORIBONUCLEASE AND PAP PHOSPHATASE NRNA"/>
    <property type="match status" value="1"/>
</dbReference>
<evidence type="ECO:0008006" key="5">
    <source>
        <dbReference type="Google" id="ProtNLM"/>
    </source>
</evidence>
<gene>
    <name evidence="3" type="ORF">A3B90_01590</name>
</gene>